<dbReference type="PROSITE" id="PS50157">
    <property type="entry name" value="ZINC_FINGER_C2H2_2"/>
    <property type="match status" value="1"/>
</dbReference>
<evidence type="ECO:0000259" key="4">
    <source>
        <dbReference type="PROSITE" id="PS50165"/>
    </source>
</evidence>
<feature type="domain" description="UvrC family homology region profile" evidence="4">
    <location>
        <begin position="476"/>
        <end position="523"/>
    </location>
</feature>
<feature type="compositionally biased region" description="Basic and acidic residues" evidence="2">
    <location>
        <begin position="37"/>
        <end position="48"/>
    </location>
</feature>
<evidence type="ECO:0008006" key="7">
    <source>
        <dbReference type="Google" id="ProtNLM"/>
    </source>
</evidence>
<reference evidence="5" key="1">
    <citation type="submission" date="2023-06" db="EMBL/GenBank/DDBJ databases">
        <title>Genome-scale phylogeny and comparative genomics of the fungal order Sordariales.</title>
        <authorList>
            <consortium name="Lawrence Berkeley National Laboratory"/>
            <person name="Hensen N."/>
            <person name="Bonometti L."/>
            <person name="Westerberg I."/>
            <person name="Brannstrom I.O."/>
            <person name="Guillou S."/>
            <person name="Cros-Aarteil S."/>
            <person name="Calhoun S."/>
            <person name="Haridas S."/>
            <person name="Kuo A."/>
            <person name="Mondo S."/>
            <person name="Pangilinan J."/>
            <person name="Riley R."/>
            <person name="Labutti K."/>
            <person name="Andreopoulos B."/>
            <person name="Lipzen A."/>
            <person name="Chen C."/>
            <person name="Yanf M."/>
            <person name="Daum C."/>
            <person name="Ng V."/>
            <person name="Clum A."/>
            <person name="Steindorff A."/>
            <person name="Ohm R."/>
            <person name="Martin F."/>
            <person name="Silar P."/>
            <person name="Natvig D."/>
            <person name="Lalanne C."/>
            <person name="Gautier V."/>
            <person name="Ament-Velasquez S.L."/>
            <person name="Kruys A."/>
            <person name="Hutchinson M.I."/>
            <person name="Powell A.J."/>
            <person name="Barry K."/>
            <person name="Miller A.N."/>
            <person name="Grigoriev I.V."/>
            <person name="Debuchy R."/>
            <person name="Gladieux P."/>
            <person name="Thoren M.H."/>
            <person name="Johannesson H."/>
        </authorList>
    </citation>
    <scope>NUCLEOTIDE SEQUENCE</scope>
    <source>
        <strain evidence="5">SMH2532-1</strain>
    </source>
</reference>
<accession>A0AA39YBR5</accession>
<dbReference type="EMBL" id="JAULSV010000003">
    <property type="protein sequence ID" value="KAK0649711.1"/>
    <property type="molecule type" value="Genomic_DNA"/>
</dbReference>
<sequence length="994" mass="108555">MPSGETLSSAAPPAKNNLTKRKRALSPQELEDDWEDDYRTTIGREARKGPKKPPNPDGVRPWACPFWKFDPSKYRDCFKNGFTRLADMKQHLKKCHFSTYDCSSCSTSFFRETDLREHFDSSKKCGVRSDSFGPSGKNFTYSISKEEWTALNYLGRQSGSRLSGGLLPAEARWNDIWCVLFPNQRIPPSPYVEADFPCGNLFLFYQHLTSAGSEQLSHFFDRQKVSSQSIPPAAIAEFLKSFYHEWRHQQGSTPSLPGHEGESEAHRGEIEAQQVSPALGESIPMNDPRFALTHERANSSDSGLDVYMGAGRGAELWNAAAASFQSLPDEPTISSFRDASPGILATENSASDHFSSTGSSIFTVPSSHGTALSFPSSYGDWGNLGELALGASVSQHNPTFLPHNHEPVLFGGQHSAGPTPSWGDRGQRPTYDMGAEKPQTSQKSGDVDKLFMGNATGLNADGGNRGSPLVVTSGARRFDSSSVVSGDENSSSTDDARSRTSSERTGWSDNFEFDDVLVPDGSRFSPAQSAAVWAIRVAYETASQTTTLCDVTCATLDPTDAHESSPPENTPSDSSGSLTSSGISSLSTGLTSQASPQRGDTIQKRGREEDDEPKKPRRQKRKRIEDGAQRLACPFQKKYPLKHFFCGAKGAMRGFDTIAHIKDHITRRHRRSVIHCPRCKTDFEDSEKLTDHVLRQSCEEQPFPDETALPRSRELDASLNARVDKALTLPEQWFSVWRILFPGTPQPRSCFVDDDVCEHLFEYQQFITSRGHDIVRNVVRSHGLLPDTDASFNEDPACTQRAAAELEAFAQRVFGLAAEAIFHSWVDAHQTRQPALSGRQTQPGGDSPTENKGKARDDSGIASGLTGQTSGPPPVFRGGSTVSTVPATWAVSAGDIAHQRMSQPEATHAAISNETLHHWNNSSSFDAALDRRENQGQGYDIQASNNMNVFSAGGSDTAGGAHLGNDLTDLFGTVDASDAWNSAFGLDMPGFDAN</sequence>
<dbReference type="AlphaFoldDB" id="A0AA39YBR5"/>
<organism evidence="5 6">
    <name type="scientific">Cercophora newfieldiana</name>
    <dbReference type="NCBI Taxonomy" id="92897"/>
    <lineage>
        <taxon>Eukaryota</taxon>
        <taxon>Fungi</taxon>
        <taxon>Dikarya</taxon>
        <taxon>Ascomycota</taxon>
        <taxon>Pezizomycotina</taxon>
        <taxon>Sordariomycetes</taxon>
        <taxon>Sordariomycetidae</taxon>
        <taxon>Sordariales</taxon>
        <taxon>Lasiosphaeriaceae</taxon>
        <taxon>Cercophora</taxon>
    </lineage>
</organism>
<dbReference type="Proteomes" id="UP001174936">
    <property type="component" value="Unassembled WGS sequence"/>
</dbReference>
<name>A0AA39YBR5_9PEZI</name>
<dbReference type="Gene3D" id="3.30.160.60">
    <property type="entry name" value="Classic Zinc Finger"/>
    <property type="match status" value="1"/>
</dbReference>
<evidence type="ECO:0000313" key="6">
    <source>
        <dbReference type="Proteomes" id="UP001174936"/>
    </source>
</evidence>
<feature type="compositionally biased region" description="Low complexity" evidence="2">
    <location>
        <begin position="480"/>
        <end position="493"/>
    </location>
</feature>
<gene>
    <name evidence="5" type="ORF">B0T16DRAFT_457098</name>
</gene>
<keyword evidence="1" id="KW-0862">Zinc</keyword>
<keyword evidence="1" id="KW-0863">Zinc-finger</keyword>
<feature type="domain" description="C2H2-type" evidence="3">
    <location>
        <begin position="100"/>
        <end position="118"/>
    </location>
</feature>
<proteinExistence type="predicted"/>
<feature type="compositionally biased region" description="Basic and acidic residues" evidence="2">
    <location>
        <begin position="601"/>
        <end position="614"/>
    </location>
</feature>
<dbReference type="PANTHER" id="PTHR38166:SF1">
    <property type="entry name" value="C2H2-TYPE DOMAIN-CONTAINING PROTEIN"/>
    <property type="match status" value="1"/>
</dbReference>
<keyword evidence="1" id="KW-0479">Metal-binding</keyword>
<evidence type="ECO:0000256" key="1">
    <source>
        <dbReference type="PROSITE-ProRule" id="PRU00042"/>
    </source>
</evidence>
<dbReference type="GO" id="GO:0009381">
    <property type="term" value="F:excinuclease ABC activity"/>
    <property type="evidence" value="ECO:0007669"/>
    <property type="project" value="InterPro"/>
</dbReference>
<dbReference type="PANTHER" id="PTHR38166">
    <property type="entry name" value="C2H2-TYPE DOMAIN-CONTAINING PROTEIN-RELATED"/>
    <property type="match status" value="1"/>
</dbReference>
<feature type="region of interest" description="Disordered" evidence="2">
    <location>
        <begin position="832"/>
        <end position="881"/>
    </location>
</feature>
<feature type="region of interest" description="Disordered" evidence="2">
    <location>
        <begin position="558"/>
        <end position="629"/>
    </location>
</feature>
<evidence type="ECO:0000259" key="3">
    <source>
        <dbReference type="PROSITE" id="PS50157"/>
    </source>
</evidence>
<keyword evidence="6" id="KW-1185">Reference proteome</keyword>
<comment type="caution">
    <text evidence="5">The sequence shown here is derived from an EMBL/GenBank/DDBJ whole genome shotgun (WGS) entry which is preliminary data.</text>
</comment>
<protein>
    <recommendedName>
        <fullName evidence="7">C2H2-type domain-containing protein</fullName>
    </recommendedName>
</protein>
<evidence type="ECO:0000313" key="5">
    <source>
        <dbReference type="EMBL" id="KAK0649711.1"/>
    </source>
</evidence>
<dbReference type="InterPro" id="IPR001162">
    <property type="entry name" value="UvrC_RNase_H_dom"/>
</dbReference>
<evidence type="ECO:0000256" key="2">
    <source>
        <dbReference type="SAM" id="MobiDB-lite"/>
    </source>
</evidence>
<dbReference type="PROSITE" id="PS50165">
    <property type="entry name" value="UVRC"/>
    <property type="match status" value="1"/>
</dbReference>
<feature type="compositionally biased region" description="Polar residues" evidence="2">
    <location>
        <begin position="832"/>
        <end position="848"/>
    </location>
</feature>
<feature type="compositionally biased region" description="Basic and acidic residues" evidence="2">
    <location>
        <begin position="849"/>
        <end position="859"/>
    </location>
</feature>
<feature type="compositionally biased region" description="Low complexity" evidence="2">
    <location>
        <begin position="572"/>
        <end position="592"/>
    </location>
</feature>
<dbReference type="GO" id="GO:0008270">
    <property type="term" value="F:zinc ion binding"/>
    <property type="evidence" value="ECO:0007669"/>
    <property type="project" value="UniProtKB-KW"/>
</dbReference>
<feature type="region of interest" description="Disordered" evidence="2">
    <location>
        <begin position="1"/>
        <end position="57"/>
    </location>
</feature>
<dbReference type="InterPro" id="IPR013087">
    <property type="entry name" value="Znf_C2H2_type"/>
</dbReference>
<feature type="region of interest" description="Disordered" evidence="2">
    <location>
        <begin position="398"/>
        <end position="507"/>
    </location>
</feature>